<evidence type="ECO:0000256" key="2">
    <source>
        <dbReference type="ARBA" id="ARBA00022553"/>
    </source>
</evidence>
<accession>A0A9P8AHH5</accession>
<evidence type="ECO:0000256" key="8">
    <source>
        <dbReference type="ARBA" id="ARBA00061203"/>
    </source>
</evidence>
<organism evidence="13 14">
    <name type="scientific">Scheffersomyces spartinae</name>
    <dbReference type="NCBI Taxonomy" id="45513"/>
    <lineage>
        <taxon>Eukaryota</taxon>
        <taxon>Fungi</taxon>
        <taxon>Dikarya</taxon>
        <taxon>Ascomycota</taxon>
        <taxon>Saccharomycotina</taxon>
        <taxon>Pichiomycetes</taxon>
        <taxon>Debaryomycetaceae</taxon>
        <taxon>Scheffersomyces</taxon>
    </lineage>
</organism>
<dbReference type="PANTHER" id="PTHR19879:SF9">
    <property type="entry name" value="TRANSCRIPTION INITIATION FACTOR TFIID SUBUNIT 5"/>
    <property type="match status" value="1"/>
</dbReference>
<keyword evidence="14" id="KW-1185">Reference proteome</keyword>
<dbReference type="PANTHER" id="PTHR19879">
    <property type="entry name" value="TRANSCRIPTION INITIATION FACTOR TFIID"/>
    <property type="match status" value="1"/>
</dbReference>
<dbReference type="InterPro" id="IPR001680">
    <property type="entry name" value="WD40_rpt"/>
</dbReference>
<dbReference type="EMBL" id="JAHMUF010000016">
    <property type="protein sequence ID" value="KAG7192703.1"/>
    <property type="molecule type" value="Genomic_DNA"/>
</dbReference>
<name>A0A9P8AHH5_9ASCO</name>
<feature type="domain" description="Transcription factor spt8 beta-propeller" evidence="12">
    <location>
        <begin position="213"/>
        <end position="677"/>
    </location>
</feature>
<evidence type="ECO:0000313" key="14">
    <source>
        <dbReference type="Proteomes" id="UP000790833"/>
    </source>
</evidence>
<dbReference type="GeneID" id="66114860"/>
<sequence>MPMEDDSFENNELVVDEDQVMNMNMDIDMDHSIDNEEEYEGEDEDAKREDEGEREEDDDDGREEDEDGKGEGDDDDDDDDDDGDDDDEDEEEEDDDDDDEVDEAKSQNKAQDQSSPTVQVAAKDAEMDDADIKMENADTKIKTKEEEGSAQRDEGDTQRDEVTVIGEADVDVDVDAEVEADEAEKLKQEEEQRLSKLSHLERVILKAKAATEFDIVPSVAFPYSGQCHSIALSDGPQWILTGGEDGFIRKYDFIASIQGKSPLTVAQKHNLVDSVTKAGVISSYWENEQPITKSELLKMNPKIKASDFNTGSISYEPKINPVYSLDVERHGYWCISGLLLGGISLYTMRYNEGQMHHIFAQDSKVNPKGSGHTDAVSVVTLNQSQNAFLSGSWDKTIRLWDLNTGKTNTIYKGSSGQITNVKFRPDGLTDLDISLPGDDDNEEVNGDEDDIDSLFGDSDKDEDNNNKEAKDRDNDPKRVKDTSKTTSKTLTNENIFMTSSIDGTVNIWDVRQEDPVIKFGIPEGVPPWCMSAMWSNNGDNVYVGRRNSTIEEINLRMPHARIKNKGSLMAPNVAKTLQFPKISGPVSAMTTMPNDNFILCGSMDNIRLYNLELYGDNANNTHTKKHATPFLIIPGHQGGILSNLKVDPSGRFLISASGNRGWGHAAYAETVLVYEIDFEM</sequence>
<dbReference type="OrthoDB" id="10260946at2759"/>
<dbReference type="InterPro" id="IPR036322">
    <property type="entry name" value="WD40_repeat_dom_sf"/>
</dbReference>
<dbReference type="Gene3D" id="2.130.10.10">
    <property type="entry name" value="YVTN repeat-like/Quinoprotein amine dehydrogenase"/>
    <property type="match status" value="2"/>
</dbReference>
<feature type="repeat" description="WD" evidence="9">
    <location>
        <begin position="369"/>
        <end position="410"/>
    </location>
</feature>
<dbReference type="GO" id="GO:0005634">
    <property type="term" value="C:nucleus"/>
    <property type="evidence" value="ECO:0007669"/>
    <property type="project" value="UniProtKB-SubCell"/>
</dbReference>
<dbReference type="PROSITE" id="PS50294">
    <property type="entry name" value="WD_REPEATS_REGION"/>
    <property type="match status" value="1"/>
</dbReference>
<evidence type="ECO:0000256" key="10">
    <source>
        <dbReference type="SAM" id="Coils"/>
    </source>
</evidence>
<dbReference type="InterPro" id="IPR020472">
    <property type="entry name" value="WD40_PAC1"/>
</dbReference>
<dbReference type="PRINTS" id="PR00320">
    <property type="entry name" value="GPROTEINBRPT"/>
</dbReference>
<reference evidence="13" key="1">
    <citation type="submission" date="2021-03" db="EMBL/GenBank/DDBJ databases">
        <authorList>
            <person name="Palmer J.M."/>
        </authorList>
    </citation>
    <scope>NUCLEOTIDE SEQUENCE</scope>
    <source>
        <strain evidence="13">ARV_011</strain>
    </source>
</reference>
<dbReference type="GO" id="GO:0010557">
    <property type="term" value="P:positive regulation of macromolecule biosynthetic process"/>
    <property type="evidence" value="ECO:0007669"/>
    <property type="project" value="UniProtKB-ARBA"/>
</dbReference>
<feature type="compositionally biased region" description="Acidic residues" evidence="11">
    <location>
        <begin position="35"/>
        <end position="44"/>
    </location>
</feature>
<keyword evidence="10" id="KW-0175">Coiled coil</keyword>
<feature type="compositionally biased region" description="Acidic residues" evidence="11">
    <location>
        <begin position="52"/>
        <end position="102"/>
    </location>
</feature>
<feature type="region of interest" description="Disordered" evidence="11">
    <location>
        <begin position="431"/>
        <end position="486"/>
    </location>
</feature>
<dbReference type="InterPro" id="IPR015943">
    <property type="entry name" value="WD40/YVTN_repeat-like_dom_sf"/>
</dbReference>
<evidence type="ECO:0000256" key="6">
    <source>
        <dbReference type="ARBA" id="ARBA00023163"/>
    </source>
</evidence>
<keyword evidence="2" id="KW-0597">Phosphoprotein</keyword>
<dbReference type="SUPFAM" id="SSF50978">
    <property type="entry name" value="WD40 repeat-like"/>
    <property type="match status" value="1"/>
</dbReference>
<feature type="repeat" description="WD" evidence="9">
    <location>
        <begin position="492"/>
        <end position="518"/>
    </location>
</feature>
<evidence type="ECO:0000256" key="1">
    <source>
        <dbReference type="ARBA" id="ARBA00004123"/>
    </source>
</evidence>
<feature type="compositionally biased region" description="Acidic residues" evidence="11">
    <location>
        <begin position="1"/>
        <end position="19"/>
    </location>
</feature>
<evidence type="ECO:0000256" key="4">
    <source>
        <dbReference type="ARBA" id="ARBA00022737"/>
    </source>
</evidence>
<keyword evidence="6" id="KW-0804">Transcription</keyword>
<evidence type="ECO:0000313" key="13">
    <source>
        <dbReference type="EMBL" id="KAG7192703.1"/>
    </source>
</evidence>
<dbReference type="SMART" id="SM00320">
    <property type="entry name" value="WD40"/>
    <property type="match status" value="5"/>
</dbReference>
<keyword evidence="3 9" id="KW-0853">WD repeat</keyword>
<keyword evidence="5" id="KW-0805">Transcription regulation</keyword>
<evidence type="ECO:0000256" key="3">
    <source>
        <dbReference type="ARBA" id="ARBA00022574"/>
    </source>
</evidence>
<dbReference type="PROSITE" id="PS50082">
    <property type="entry name" value="WD_REPEATS_2"/>
    <property type="match status" value="2"/>
</dbReference>
<keyword evidence="7" id="KW-0539">Nucleus</keyword>
<dbReference type="FunFam" id="2.130.10.10:FF:000925">
    <property type="entry name" value="Transcription factor SPT8"/>
    <property type="match status" value="1"/>
</dbReference>
<feature type="compositionally biased region" description="Basic and acidic residues" evidence="11">
    <location>
        <begin position="130"/>
        <end position="160"/>
    </location>
</feature>
<comment type="caution">
    <text evidence="13">The sequence shown here is derived from an EMBL/GenBank/DDBJ whole genome shotgun (WGS) entry which is preliminary data.</text>
</comment>
<gene>
    <name evidence="13" type="primary">SPT8</name>
    <name evidence="13" type="ORF">KQ657_001486</name>
</gene>
<feature type="compositionally biased region" description="Polar residues" evidence="11">
    <location>
        <begin position="107"/>
        <end position="118"/>
    </location>
</feature>
<comment type="similarity">
    <text evidence="8">Belongs to the WD repeat SPT8 family.</text>
</comment>
<feature type="compositionally biased region" description="Acidic residues" evidence="11">
    <location>
        <begin position="437"/>
        <end position="452"/>
    </location>
</feature>
<evidence type="ECO:0000256" key="5">
    <source>
        <dbReference type="ARBA" id="ARBA00023015"/>
    </source>
</evidence>
<evidence type="ECO:0000256" key="11">
    <source>
        <dbReference type="SAM" id="MobiDB-lite"/>
    </source>
</evidence>
<dbReference type="GO" id="GO:0000124">
    <property type="term" value="C:SAGA complex"/>
    <property type="evidence" value="ECO:0007669"/>
    <property type="project" value="UniProtKB-ARBA"/>
</dbReference>
<comment type="subcellular location">
    <subcellularLocation>
        <location evidence="1">Nucleus</location>
    </subcellularLocation>
</comment>
<keyword evidence="4" id="KW-0677">Repeat</keyword>
<dbReference type="Proteomes" id="UP000790833">
    <property type="component" value="Unassembled WGS sequence"/>
</dbReference>
<evidence type="ECO:0000256" key="7">
    <source>
        <dbReference type="ARBA" id="ARBA00023242"/>
    </source>
</evidence>
<proteinExistence type="inferred from homology"/>
<dbReference type="RefSeq" id="XP_043048253.1">
    <property type="nucleotide sequence ID" value="XM_043192281.1"/>
</dbReference>
<feature type="compositionally biased region" description="Basic and acidic residues" evidence="11">
    <location>
        <begin position="463"/>
        <end position="483"/>
    </location>
</feature>
<dbReference type="GO" id="GO:0006357">
    <property type="term" value="P:regulation of transcription by RNA polymerase II"/>
    <property type="evidence" value="ECO:0007669"/>
    <property type="project" value="UniProtKB-ARBA"/>
</dbReference>
<dbReference type="InterPro" id="IPR057544">
    <property type="entry name" value="Beta-prop_SPT8"/>
</dbReference>
<feature type="coiled-coil region" evidence="10">
    <location>
        <begin position="173"/>
        <end position="200"/>
    </location>
</feature>
<evidence type="ECO:0000259" key="12">
    <source>
        <dbReference type="Pfam" id="PF23798"/>
    </source>
</evidence>
<dbReference type="Pfam" id="PF23798">
    <property type="entry name" value="Beta-prop_SPT8"/>
    <property type="match status" value="1"/>
</dbReference>
<protein>
    <submittedName>
        <fullName evidence="13">Transcription factor spt8</fullName>
    </submittedName>
</protein>
<evidence type="ECO:0000256" key="9">
    <source>
        <dbReference type="PROSITE-ProRule" id="PRU00221"/>
    </source>
</evidence>
<dbReference type="AlphaFoldDB" id="A0A9P8AHH5"/>
<dbReference type="GO" id="GO:0006325">
    <property type="term" value="P:chromatin organization"/>
    <property type="evidence" value="ECO:0007669"/>
    <property type="project" value="UniProtKB-ARBA"/>
</dbReference>
<feature type="region of interest" description="Disordered" evidence="11">
    <location>
        <begin position="1"/>
        <end position="160"/>
    </location>
</feature>